<protein>
    <submittedName>
        <fullName evidence="2">Uncharacterized protein</fullName>
    </submittedName>
</protein>
<feature type="transmembrane region" description="Helical" evidence="1">
    <location>
        <begin position="12"/>
        <end position="33"/>
    </location>
</feature>
<organism evidence="2 3">
    <name type="scientific">Mycobacterium paraense</name>
    <dbReference type="NCBI Taxonomy" id="767916"/>
    <lineage>
        <taxon>Bacteria</taxon>
        <taxon>Bacillati</taxon>
        <taxon>Actinomycetota</taxon>
        <taxon>Actinomycetes</taxon>
        <taxon>Mycobacteriales</taxon>
        <taxon>Mycobacteriaceae</taxon>
        <taxon>Mycobacterium</taxon>
        <taxon>Mycobacterium simiae complex</taxon>
    </lineage>
</organism>
<accession>A0A1X2AQX7</accession>
<evidence type="ECO:0000256" key="1">
    <source>
        <dbReference type="SAM" id="Phobius"/>
    </source>
</evidence>
<dbReference type="EMBL" id="LQPN01000006">
    <property type="protein sequence ID" value="ORW53790.1"/>
    <property type="molecule type" value="Genomic_DNA"/>
</dbReference>
<proteinExistence type="predicted"/>
<name>A0A1X2AQX7_9MYCO</name>
<reference evidence="2 3" key="1">
    <citation type="journal article" date="2015" name="Emerg. Microbes Infect.">
        <title>Characterization of 17 strains belonging to the Mycobacterium simiae complex and description of Mycobacterium paraense sp. nov.</title>
        <authorList>
            <person name="Fusco da Costa A.R."/>
            <person name="Fedrizzi T."/>
            <person name="Lopes M.L."/>
            <person name="Pecorari M."/>
            <person name="Oliveira da Costa W.L."/>
            <person name="Giacobazzi E."/>
            <person name="da Costa Bahia J.R."/>
            <person name="De Sanctis V."/>
            <person name="Batista Lima K.V."/>
            <person name="Bertorelli R."/>
            <person name="Grottola A."/>
            <person name="Fabio A."/>
            <person name="Mariottini A."/>
            <person name="Ferretti P."/>
            <person name="Di Leva F."/>
            <person name="Fregni Serpini G."/>
            <person name="Tagliazucchi S."/>
            <person name="Rumpianesi F."/>
            <person name="Jousson O."/>
            <person name="Segata N."/>
            <person name="Tortoli E."/>
        </authorList>
    </citation>
    <scope>NUCLEOTIDE SEQUENCE [LARGE SCALE GENOMIC DNA]</scope>
    <source>
        <strain evidence="2 3">IEC33</strain>
    </source>
</reference>
<keyword evidence="1" id="KW-0812">Transmembrane</keyword>
<evidence type="ECO:0000313" key="2">
    <source>
        <dbReference type="EMBL" id="ORW53790.1"/>
    </source>
</evidence>
<keyword evidence="1" id="KW-0472">Membrane</keyword>
<keyword evidence="1" id="KW-1133">Transmembrane helix</keyword>
<evidence type="ECO:0000313" key="3">
    <source>
        <dbReference type="Proteomes" id="UP000193285"/>
    </source>
</evidence>
<dbReference type="AlphaFoldDB" id="A0A1X2AQX7"/>
<comment type="caution">
    <text evidence="2">The sequence shown here is derived from an EMBL/GenBank/DDBJ whole genome shotgun (WGS) entry which is preliminary data.</text>
</comment>
<dbReference type="Proteomes" id="UP000193285">
    <property type="component" value="Unassembled WGS sequence"/>
</dbReference>
<sequence>MFSDSGGGGLGSLVTSVVVLGLWWPFWFVAHWLGVPWRIVIKRDGKKVGEERVRGWVRSQRRIQEILESAASGTQPQSLAAPA</sequence>
<gene>
    <name evidence="2" type="ORF">AWB90_01405</name>
</gene>